<comment type="caution">
    <text evidence="2">The sequence shown here is derived from an EMBL/GenBank/DDBJ whole genome shotgun (WGS) entry which is preliminary data.</text>
</comment>
<gene>
    <name evidence="2" type="ORF">H9895_06255</name>
</gene>
<organism evidence="2 3">
    <name type="scientific">Candidatus Pseudogracilibacillus intestinigallinarum</name>
    <dbReference type="NCBI Taxonomy" id="2838742"/>
    <lineage>
        <taxon>Bacteria</taxon>
        <taxon>Bacillati</taxon>
        <taxon>Bacillota</taxon>
        <taxon>Bacilli</taxon>
        <taxon>Bacillales</taxon>
        <taxon>Bacillaceae</taxon>
        <taxon>Pseudogracilibacillus</taxon>
    </lineage>
</organism>
<feature type="domain" description="General stress protein 17M-like" evidence="1">
    <location>
        <begin position="4"/>
        <end position="99"/>
    </location>
</feature>
<proteinExistence type="predicted"/>
<reference evidence="2" key="1">
    <citation type="journal article" date="2021" name="PeerJ">
        <title>Extensive microbial diversity within the chicken gut microbiome revealed by metagenomics and culture.</title>
        <authorList>
            <person name="Gilroy R."/>
            <person name="Ravi A."/>
            <person name="Getino M."/>
            <person name="Pursley I."/>
            <person name="Horton D.L."/>
            <person name="Alikhan N.F."/>
            <person name="Baker D."/>
            <person name="Gharbi K."/>
            <person name="Hall N."/>
            <person name="Watson M."/>
            <person name="Adriaenssens E.M."/>
            <person name="Foster-Nyarko E."/>
            <person name="Jarju S."/>
            <person name="Secka A."/>
            <person name="Antonio M."/>
            <person name="Oren A."/>
            <person name="Chaudhuri R.R."/>
            <person name="La Ragione R."/>
            <person name="Hildebrand F."/>
            <person name="Pallen M.J."/>
        </authorList>
    </citation>
    <scope>NUCLEOTIDE SEQUENCE</scope>
    <source>
        <strain evidence="2">CHK169-2315</strain>
    </source>
</reference>
<protein>
    <submittedName>
        <fullName evidence="2">General stress protein</fullName>
    </submittedName>
</protein>
<dbReference type="Proteomes" id="UP000823937">
    <property type="component" value="Unassembled WGS sequence"/>
</dbReference>
<dbReference type="InterPro" id="IPR025889">
    <property type="entry name" value="GSP17M-like_dom"/>
</dbReference>
<evidence type="ECO:0000259" key="1">
    <source>
        <dbReference type="Pfam" id="PF11181"/>
    </source>
</evidence>
<evidence type="ECO:0000313" key="3">
    <source>
        <dbReference type="Proteomes" id="UP000823937"/>
    </source>
</evidence>
<sequence length="109" mass="12461">MKPQVKEFQDDQDVIQEVEKQLNDGVSKENLYIISHDDDRTKRIANKVNANVIGLEEEGMKVAMENMFNKKGDELRNKLEVIGFSEDEAAKLEEKLDHGKVLLISTSEK</sequence>
<accession>A0A9D1PMU5</accession>
<dbReference type="EMBL" id="DXHX01000094">
    <property type="protein sequence ID" value="HIV74660.1"/>
    <property type="molecule type" value="Genomic_DNA"/>
</dbReference>
<reference evidence="2" key="2">
    <citation type="submission" date="2021-04" db="EMBL/GenBank/DDBJ databases">
        <authorList>
            <person name="Gilroy R."/>
        </authorList>
    </citation>
    <scope>NUCLEOTIDE SEQUENCE</scope>
    <source>
        <strain evidence="2">CHK169-2315</strain>
    </source>
</reference>
<dbReference type="Pfam" id="PF11181">
    <property type="entry name" value="YflT"/>
    <property type="match status" value="1"/>
</dbReference>
<evidence type="ECO:0000313" key="2">
    <source>
        <dbReference type="EMBL" id="HIV74660.1"/>
    </source>
</evidence>
<name>A0A9D1PMU5_9BACI</name>
<dbReference type="AlphaFoldDB" id="A0A9D1PMU5"/>